<gene>
    <name evidence="2" type="ORF">HINF_LOCUS20954</name>
    <name evidence="1" type="ORF">HINF_LOCUS50825</name>
</gene>
<name>A0AA86QRC6_9EUKA</name>
<dbReference type="EMBL" id="CATOUU010000967">
    <property type="protein sequence ID" value="CAI9963180.1"/>
    <property type="molecule type" value="Genomic_DNA"/>
</dbReference>
<evidence type="ECO:0000313" key="2">
    <source>
        <dbReference type="EMBL" id="CAL6008105.1"/>
    </source>
</evidence>
<evidence type="ECO:0000313" key="3">
    <source>
        <dbReference type="Proteomes" id="UP001642409"/>
    </source>
</evidence>
<protein>
    <submittedName>
        <fullName evidence="2">Hypothetical_protein</fullName>
    </submittedName>
</protein>
<organism evidence="1">
    <name type="scientific">Hexamita inflata</name>
    <dbReference type="NCBI Taxonomy" id="28002"/>
    <lineage>
        <taxon>Eukaryota</taxon>
        <taxon>Metamonada</taxon>
        <taxon>Diplomonadida</taxon>
        <taxon>Hexamitidae</taxon>
        <taxon>Hexamitinae</taxon>
        <taxon>Hexamita</taxon>
    </lineage>
</organism>
<evidence type="ECO:0000313" key="1">
    <source>
        <dbReference type="EMBL" id="CAI9963180.1"/>
    </source>
</evidence>
<accession>A0AA86QRC6</accession>
<keyword evidence="3" id="KW-1185">Reference proteome</keyword>
<reference evidence="1" key="1">
    <citation type="submission" date="2023-06" db="EMBL/GenBank/DDBJ databases">
        <authorList>
            <person name="Kurt Z."/>
        </authorList>
    </citation>
    <scope>NUCLEOTIDE SEQUENCE</scope>
</reference>
<comment type="caution">
    <text evidence="1">The sequence shown here is derived from an EMBL/GenBank/DDBJ whole genome shotgun (WGS) entry which is preliminary data.</text>
</comment>
<dbReference type="EMBL" id="CAXDID020000057">
    <property type="protein sequence ID" value="CAL6008105.1"/>
    <property type="molecule type" value="Genomic_DNA"/>
</dbReference>
<dbReference type="AlphaFoldDB" id="A0AA86QRC6"/>
<reference evidence="2 3" key="2">
    <citation type="submission" date="2024-07" db="EMBL/GenBank/DDBJ databases">
        <authorList>
            <person name="Akdeniz Z."/>
        </authorList>
    </citation>
    <scope>NUCLEOTIDE SEQUENCE [LARGE SCALE GENOMIC DNA]</scope>
</reference>
<sequence>MPRQTWPPQAFRYLTAWFAGALFSPTTFPAVFGFPFLDLSVIRVKGGFPSSRCPYFARQLQERFQKFQLYILAHIQLLYTQFSKIIHHLGPFFPQQAFLYQMLVRVRGKVLVRPSTDPRRRDVLTGITKPAILVQLVEEVSSVSASTSIHKTREVWKGSRRCHPLLSSSTLITAHVRLLLPRTSSMLSRDKARPCMVSESE</sequence>
<dbReference type="Proteomes" id="UP001642409">
    <property type="component" value="Unassembled WGS sequence"/>
</dbReference>
<proteinExistence type="predicted"/>